<dbReference type="InterPro" id="IPR017871">
    <property type="entry name" value="ABC_transporter-like_CS"/>
</dbReference>
<comment type="subcellular location">
    <subcellularLocation>
        <location evidence="1">Cell membrane</location>
        <topology evidence="1">Multi-pass membrane protein</topology>
    </subcellularLocation>
</comment>
<evidence type="ECO:0000313" key="13">
    <source>
        <dbReference type="Proteomes" id="UP000240254"/>
    </source>
</evidence>
<dbReference type="Pfam" id="PF00005">
    <property type="entry name" value="ABC_tran"/>
    <property type="match status" value="1"/>
</dbReference>
<evidence type="ECO:0000256" key="2">
    <source>
        <dbReference type="ARBA" id="ARBA00022448"/>
    </source>
</evidence>
<proteinExistence type="predicted"/>
<dbReference type="InterPro" id="IPR036640">
    <property type="entry name" value="ABC1_TM_sf"/>
</dbReference>
<keyword evidence="6 12" id="KW-0067">ATP-binding</keyword>
<feature type="transmembrane region" description="Helical" evidence="9">
    <location>
        <begin position="21"/>
        <end position="45"/>
    </location>
</feature>
<evidence type="ECO:0000259" key="10">
    <source>
        <dbReference type="PROSITE" id="PS50893"/>
    </source>
</evidence>
<evidence type="ECO:0000256" key="9">
    <source>
        <dbReference type="SAM" id="Phobius"/>
    </source>
</evidence>
<keyword evidence="4 9" id="KW-0812">Transmembrane</keyword>
<dbReference type="Gene3D" id="3.40.50.300">
    <property type="entry name" value="P-loop containing nucleotide triphosphate hydrolases"/>
    <property type="match status" value="1"/>
</dbReference>
<dbReference type="SUPFAM" id="SSF52540">
    <property type="entry name" value="P-loop containing nucleoside triphosphate hydrolases"/>
    <property type="match status" value="1"/>
</dbReference>
<evidence type="ECO:0000259" key="11">
    <source>
        <dbReference type="PROSITE" id="PS50929"/>
    </source>
</evidence>
<dbReference type="GO" id="GO:0016887">
    <property type="term" value="F:ATP hydrolysis activity"/>
    <property type="evidence" value="ECO:0007669"/>
    <property type="project" value="InterPro"/>
</dbReference>
<dbReference type="FunFam" id="3.40.50.300:FF:000299">
    <property type="entry name" value="ABC transporter ATP-binding protein/permease"/>
    <property type="match status" value="1"/>
</dbReference>
<dbReference type="Proteomes" id="UP000240254">
    <property type="component" value="Unassembled WGS sequence"/>
</dbReference>
<dbReference type="InterPro" id="IPR039421">
    <property type="entry name" value="Type_1_exporter"/>
</dbReference>
<reference evidence="12 13" key="1">
    <citation type="submission" date="2018-03" db="EMBL/GenBank/DDBJ databases">
        <title>Whole genome sequencing of Histamine producing bacteria.</title>
        <authorList>
            <person name="Butler K."/>
        </authorList>
    </citation>
    <scope>NUCLEOTIDE SEQUENCE [LARGE SCALE GENOMIC DNA]</scope>
    <source>
        <strain evidence="12 13">BS2</strain>
    </source>
</reference>
<keyword evidence="5" id="KW-0547">Nucleotide-binding</keyword>
<dbReference type="PANTHER" id="PTHR24221:SF654">
    <property type="entry name" value="ATP-BINDING CASSETTE SUB-FAMILY B MEMBER 6"/>
    <property type="match status" value="1"/>
</dbReference>
<feature type="transmembrane region" description="Helical" evidence="9">
    <location>
        <begin position="151"/>
        <end position="174"/>
    </location>
</feature>
<accession>A0A2T3IH39</accession>
<dbReference type="GO" id="GO:0005886">
    <property type="term" value="C:plasma membrane"/>
    <property type="evidence" value="ECO:0007669"/>
    <property type="project" value="UniProtKB-SubCell"/>
</dbReference>
<dbReference type="GO" id="GO:0034040">
    <property type="term" value="F:ATPase-coupled lipid transmembrane transporter activity"/>
    <property type="evidence" value="ECO:0007669"/>
    <property type="project" value="TreeGrafter"/>
</dbReference>
<comment type="caution">
    <text evidence="12">The sequence shown here is derived from an EMBL/GenBank/DDBJ whole genome shotgun (WGS) entry which is preliminary data.</text>
</comment>
<dbReference type="SMART" id="SM00382">
    <property type="entry name" value="AAA"/>
    <property type="match status" value="1"/>
</dbReference>
<dbReference type="PROSITE" id="PS00211">
    <property type="entry name" value="ABC_TRANSPORTER_1"/>
    <property type="match status" value="1"/>
</dbReference>
<keyword evidence="8 9" id="KW-0472">Membrane</keyword>
<dbReference type="PROSITE" id="PS50929">
    <property type="entry name" value="ABC_TM1F"/>
    <property type="match status" value="1"/>
</dbReference>
<organism evidence="12 13">
    <name type="scientific">Photobacterium aquimaris</name>
    <dbReference type="NCBI Taxonomy" id="512643"/>
    <lineage>
        <taxon>Bacteria</taxon>
        <taxon>Pseudomonadati</taxon>
        <taxon>Pseudomonadota</taxon>
        <taxon>Gammaproteobacteria</taxon>
        <taxon>Vibrionales</taxon>
        <taxon>Vibrionaceae</taxon>
        <taxon>Photobacterium</taxon>
    </lineage>
</organism>
<evidence type="ECO:0000256" key="1">
    <source>
        <dbReference type="ARBA" id="ARBA00004651"/>
    </source>
</evidence>
<dbReference type="InterPro" id="IPR003439">
    <property type="entry name" value="ABC_transporter-like_ATP-bd"/>
</dbReference>
<dbReference type="InterPro" id="IPR003593">
    <property type="entry name" value="AAA+_ATPase"/>
</dbReference>
<dbReference type="SUPFAM" id="SSF90123">
    <property type="entry name" value="ABC transporter transmembrane region"/>
    <property type="match status" value="1"/>
</dbReference>
<dbReference type="GO" id="GO:0005524">
    <property type="term" value="F:ATP binding"/>
    <property type="evidence" value="ECO:0007669"/>
    <property type="project" value="UniProtKB-KW"/>
</dbReference>
<sequence>MINLLKELFLILNKKERKSFLIIQLLIVVMALLEMVSIMSIGPFLSLITNKSDGLNNSLIMYFYEITHSESWNDFILKCGLIILSLFFTSMAISIVTTWKMSTFGSKLGANIGTRLYNHYLHSNWNFHLLHSNSYLSKQIATESTRLSHAVIAPILQVNSKLIILLILFLAVFIKNPIGAILFVLVFLSIYFFIFKMSKNILSTNGRRVTTIMEERFKLLNDGFGIIKEIILLGCQSKFIKDFQVNGENLAKAQAENQAISLIPKYIIEFFAYSGIIIYSLYLFNLSSTESGVDLANLIVYIFLGFKALPNIQQLYGNISVVKGNISSFYSISKDLKESQNKMLCDTSQDEKKVTGSFNIICFDSVNYRYPNKDKFAINKLSLRFERNKTYGIVGHSGSGKSTLIDLILGLIIPDDGIITMNNQRHDVKGSHDWMKRIGLVQQDIKLINATLAENIALGHSFDEINMERLNDVIKLSNLNDMIDNHDDGINMIVGERGINLSGGQKQRISIARALYNDPEILVFDEATSALDGLSEKKIMASINKISKSKTIIMVAHRLKTVENCDMIYMLEHGFLVDSGTFKTLQKNNNKFSKMVENS</sequence>
<keyword evidence="7 9" id="KW-1133">Transmembrane helix</keyword>
<feature type="transmembrane region" description="Helical" evidence="9">
    <location>
        <begin position="266"/>
        <end position="284"/>
    </location>
</feature>
<feature type="domain" description="ABC transporter" evidence="10">
    <location>
        <begin position="361"/>
        <end position="598"/>
    </location>
</feature>
<keyword evidence="3" id="KW-1003">Cell membrane</keyword>
<evidence type="ECO:0000256" key="6">
    <source>
        <dbReference type="ARBA" id="ARBA00022840"/>
    </source>
</evidence>
<dbReference type="OrthoDB" id="9806127at2"/>
<name>A0A2T3IH39_9GAMM</name>
<evidence type="ECO:0000256" key="7">
    <source>
        <dbReference type="ARBA" id="ARBA00022989"/>
    </source>
</evidence>
<dbReference type="Gene3D" id="1.20.1560.10">
    <property type="entry name" value="ABC transporter type 1, transmembrane domain"/>
    <property type="match status" value="1"/>
</dbReference>
<evidence type="ECO:0000256" key="3">
    <source>
        <dbReference type="ARBA" id="ARBA00022475"/>
    </source>
</evidence>
<feature type="transmembrane region" description="Helical" evidence="9">
    <location>
        <begin position="75"/>
        <end position="99"/>
    </location>
</feature>
<dbReference type="PROSITE" id="PS50893">
    <property type="entry name" value="ABC_TRANSPORTER_2"/>
    <property type="match status" value="1"/>
</dbReference>
<evidence type="ECO:0000256" key="8">
    <source>
        <dbReference type="ARBA" id="ARBA00023136"/>
    </source>
</evidence>
<dbReference type="InterPro" id="IPR027417">
    <property type="entry name" value="P-loop_NTPase"/>
</dbReference>
<evidence type="ECO:0000256" key="4">
    <source>
        <dbReference type="ARBA" id="ARBA00022692"/>
    </source>
</evidence>
<evidence type="ECO:0000313" key="12">
    <source>
        <dbReference type="EMBL" id="PSU26662.1"/>
    </source>
</evidence>
<dbReference type="InterPro" id="IPR011527">
    <property type="entry name" value="ABC1_TM_dom"/>
</dbReference>
<dbReference type="EMBL" id="PYMK01000019">
    <property type="protein sequence ID" value="PSU26662.1"/>
    <property type="molecule type" value="Genomic_DNA"/>
</dbReference>
<gene>
    <name evidence="12" type="ORF">CTM88_15965</name>
</gene>
<protein>
    <submittedName>
        <fullName evidence="12">ABC transporter ATP-binding protein</fullName>
    </submittedName>
</protein>
<feature type="domain" description="ABC transmembrane type-1" evidence="11">
    <location>
        <begin position="25"/>
        <end position="324"/>
    </location>
</feature>
<dbReference type="AlphaFoldDB" id="A0A2T3IH39"/>
<evidence type="ECO:0000256" key="5">
    <source>
        <dbReference type="ARBA" id="ARBA00022741"/>
    </source>
</evidence>
<dbReference type="GO" id="GO:0140359">
    <property type="term" value="F:ABC-type transporter activity"/>
    <property type="evidence" value="ECO:0007669"/>
    <property type="project" value="InterPro"/>
</dbReference>
<dbReference type="PANTHER" id="PTHR24221">
    <property type="entry name" value="ATP-BINDING CASSETTE SUB-FAMILY B"/>
    <property type="match status" value="1"/>
</dbReference>
<keyword evidence="2" id="KW-0813">Transport</keyword>
<feature type="transmembrane region" description="Helical" evidence="9">
    <location>
        <begin position="180"/>
        <end position="198"/>
    </location>
</feature>